<accession>A0A0V7ZC27</accession>
<dbReference type="Gene3D" id="1.10.630.10">
    <property type="entry name" value="Cytochrome P450"/>
    <property type="match status" value="1"/>
</dbReference>
<dbReference type="GO" id="GO:0016125">
    <property type="term" value="P:sterol metabolic process"/>
    <property type="evidence" value="ECO:0007669"/>
    <property type="project" value="TreeGrafter"/>
</dbReference>
<reference evidence="7 8" key="1">
    <citation type="journal article" date="2015" name="Genome Announc.">
        <title>Draft Genome of the Euendolithic (true boring) Cyanobacterium Mastigocoleus testarum strain BC008.</title>
        <authorList>
            <person name="Guida B.S."/>
            <person name="Garcia-Pichel F."/>
        </authorList>
    </citation>
    <scope>NUCLEOTIDE SEQUENCE [LARGE SCALE GENOMIC DNA]</scope>
    <source>
        <strain evidence="7 8">BC008</strain>
    </source>
</reference>
<evidence type="ECO:0000256" key="5">
    <source>
        <dbReference type="ARBA" id="ARBA00023004"/>
    </source>
</evidence>
<evidence type="ECO:0000256" key="2">
    <source>
        <dbReference type="ARBA" id="ARBA00022617"/>
    </source>
</evidence>
<dbReference type="GO" id="GO:0020037">
    <property type="term" value="F:heme binding"/>
    <property type="evidence" value="ECO:0007669"/>
    <property type="project" value="InterPro"/>
</dbReference>
<dbReference type="OrthoDB" id="501545at2"/>
<evidence type="ECO:0000313" key="7">
    <source>
        <dbReference type="EMBL" id="KST62073.1"/>
    </source>
</evidence>
<dbReference type="GO" id="GO:0004497">
    <property type="term" value="F:monooxygenase activity"/>
    <property type="evidence" value="ECO:0007669"/>
    <property type="project" value="UniProtKB-KW"/>
</dbReference>
<name>A0A0V7ZC27_9CYAN</name>
<protein>
    <submittedName>
        <fullName evidence="7">Cytochrome</fullName>
    </submittedName>
</protein>
<keyword evidence="4" id="KW-0560">Oxidoreductase</keyword>
<evidence type="ECO:0000313" key="8">
    <source>
        <dbReference type="Proteomes" id="UP000053372"/>
    </source>
</evidence>
<dbReference type="InterPro" id="IPR001128">
    <property type="entry name" value="Cyt_P450"/>
</dbReference>
<keyword evidence="8" id="KW-1185">Reference proteome</keyword>
<evidence type="ECO:0000256" key="3">
    <source>
        <dbReference type="ARBA" id="ARBA00022723"/>
    </source>
</evidence>
<dbReference type="InterPro" id="IPR036396">
    <property type="entry name" value="Cyt_P450_sf"/>
</dbReference>
<gene>
    <name evidence="7" type="ORF">BC008_08560</name>
</gene>
<dbReference type="RefSeq" id="WP_027843956.1">
    <property type="nucleotide sequence ID" value="NZ_LMTZ01000163.1"/>
</dbReference>
<keyword evidence="6" id="KW-0503">Monooxygenase</keyword>
<keyword evidence="3" id="KW-0479">Metal-binding</keyword>
<comment type="similarity">
    <text evidence="1">Belongs to the cytochrome P450 family.</text>
</comment>
<comment type="caution">
    <text evidence="7">The sequence shown here is derived from an EMBL/GenBank/DDBJ whole genome shotgun (WGS) entry which is preliminary data.</text>
</comment>
<dbReference type="EMBL" id="LMTZ01000163">
    <property type="protein sequence ID" value="KST62073.1"/>
    <property type="molecule type" value="Genomic_DNA"/>
</dbReference>
<evidence type="ECO:0000256" key="1">
    <source>
        <dbReference type="ARBA" id="ARBA00010617"/>
    </source>
</evidence>
<dbReference type="CDD" id="cd11071">
    <property type="entry name" value="CYP74"/>
    <property type="match status" value="1"/>
</dbReference>
<evidence type="ECO:0000256" key="4">
    <source>
        <dbReference type="ARBA" id="ARBA00023002"/>
    </source>
</evidence>
<sequence length="447" mass="50667">MNERKILKAHERQLWFARAIAKVGSSSPLGQLLTLSAYFTDLPLLIQNWRDYLYQRKEHISDKFLGLDRAIIYTSYAGVKKLVETVPQKRGNYLGPLRIDARSYFLGNPLSLGTNGEKHDGIRALILQALPDPSQTTEILAHLVDLALARAVGWGKLHVKDDIPKLMVALLHELIFEIKLSEEEINASVAYIDNLGLATVPNPIHTTVLNSQTRSHIQHRKNLIATYKKSPRYQEYLTIGANYQLSEQEVLNNIFDTIHIAGTAGTSALLGSVFGVLCLDEQLKANVISELDLVWDGNETPNTRSVDELKITEKIILETARLYPPVRFVSQFSQSPQEIEFAGKKCPFQTGTRLVASIFTANRDSQKYKNPDDFDIERDYSDILSWNGENIERKCPGQSLSIALIKLFCLYAFKKYQWNCSSEVEWDMKRFGAFTPENLVLDNFSQK</sequence>
<evidence type="ECO:0000256" key="6">
    <source>
        <dbReference type="ARBA" id="ARBA00023033"/>
    </source>
</evidence>
<keyword evidence="5" id="KW-0408">Iron</keyword>
<dbReference type="GO" id="GO:0005506">
    <property type="term" value="F:iron ion binding"/>
    <property type="evidence" value="ECO:0007669"/>
    <property type="project" value="InterPro"/>
</dbReference>
<dbReference type="SUPFAM" id="SSF48264">
    <property type="entry name" value="Cytochrome P450"/>
    <property type="match status" value="1"/>
</dbReference>
<dbReference type="Pfam" id="PF00067">
    <property type="entry name" value="p450"/>
    <property type="match status" value="1"/>
</dbReference>
<proteinExistence type="inferred from homology"/>
<organism evidence="7 8">
    <name type="scientific">Mastigocoleus testarum BC008</name>
    <dbReference type="NCBI Taxonomy" id="371196"/>
    <lineage>
        <taxon>Bacteria</taxon>
        <taxon>Bacillati</taxon>
        <taxon>Cyanobacteriota</taxon>
        <taxon>Cyanophyceae</taxon>
        <taxon>Nostocales</taxon>
        <taxon>Hapalosiphonaceae</taxon>
        <taxon>Mastigocoleus</taxon>
    </lineage>
</organism>
<dbReference type="AlphaFoldDB" id="A0A0V7ZC27"/>
<dbReference type="GO" id="GO:0016705">
    <property type="term" value="F:oxidoreductase activity, acting on paired donors, with incorporation or reduction of molecular oxygen"/>
    <property type="evidence" value="ECO:0007669"/>
    <property type="project" value="InterPro"/>
</dbReference>
<dbReference type="PANTHER" id="PTHR24286">
    <property type="entry name" value="CYTOCHROME P450 26"/>
    <property type="match status" value="1"/>
</dbReference>
<dbReference type="PANTHER" id="PTHR24286:SF384">
    <property type="entry name" value="P450, PUTATIVE (EUROFUNG)-RELATED"/>
    <property type="match status" value="1"/>
</dbReference>
<keyword evidence="2" id="KW-0349">Heme</keyword>
<dbReference type="Proteomes" id="UP000053372">
    <property type="component" value="Unassembled WGS sequence"/>
</dbReference>